<accession>A0ACB0YPW0</accession>
<keyword evidence="2" id="KW-1185">Reference proteome</keyword>
<comment type="caution">
    <text evidence="1">The sequence shown here is derived from an EMBL/GenBank/DDBJ whole genome shotgun (WGS) entry which is preliminary data.</text>
</comment>
<dbReference type="EMBL" id="CAVMJV010000016">
    <property type="protein sequence ID" value="CAK5056983.1"/>
    <property type="molecule type" value="Genomic_DNA"/>
</dbReference>
<sequence length="121" mass="14609">MFPDKHVLFQNILYTLDSYYCYRLTILFGNWLYPFYDLLPNWMLRLSFFLTYSTILADFLATFLILANRWTAITMAMNYKWVTKIFTENLEKSISQYQNFSQKFLDLVSRLTKYKSSVNIV</sequence>
<proteinExistence type="predicted"/>
<dbReference type="Proteomes" id="UP001497535">
    <property type="component" value="Unassembled WGS sequence"/>
</dbReference>
<organism evidence="1 2">
    <name type="scientific">Meloidogyne enterolobii</name>
    <name type="common">Root-knot nematode worm</name>
    <name type="synonym">Meloidogyne mayaguensis</name>
    <dbReference type="NCBI Taxonomy" id="390850"/>
    <lineage>
        <taxon>Eukaryota</taxon>
        <taxon>Metazoa</taxon>
        <taxon>Ecdysozoa</taxon>
        <taxon>Nematoda</taxon>
        <taxon>Chromadorea</taxon>
        <taxon>Rhabditida</taxon>
        <taxon>Tylenchina</taxon>
        <taxon>Tylenchomorpha</taxon>
        <taxon>Tylenchoidea</taxon>
        <taxon>Meloidogynidae</taxon>
        <taxon>Meloidogyninae</taxon>
        <taxon>Meloidogyne</taxon>
    </lineage>
</organism>
<name>A0ACB0YPW0_MELEN</name>
<protein>
    <submittedName>
        <fullName evidence="1">Uncharacterized protein</fullName>
    </submittedName>
</protein>
<evidence type="ECO:0000313" key="1">
    <source>
        <dbReference type="EMBL" id="CAK5056983.1"/>
    </source>
</evidence>
<evidence type="ECO:0000313" key="2">
    <source>
        <dbReference type="Proteomes" id="UP001497535"/>
    </source>
</evidence>
<reference evidence="1" key="1">
    <citation type="submission" date="2023-11" db="EMBL/GenBank/DDBJ databases">
        <authorList>
            <person name="Poullet M."/>
        </authorList>
    </citation>
    <scope>NUCLEOTIDE SEQUENCE</scope>
    <source>
        <strain evidence="1">E1834</strain>
    </source>
</reference>
<gene>
    <name evidence="1" type="ORF">MENTE1834_LOCUS15065</name>
</gene>